<evidence type="ECO:0000259" key="4">
    <source>
        <dbReference type="PROSITE" id="PS50932"/>
    </source>
</evidence>
<sequence>MTKLTLKDIAKVFNVSISTASKALNNKEDISQKLRGEIQLFAAENNYRPNRAAQILITKQSKTIGLILPNILNYFFTQVFCGVEKIANERGYKIITGITGDSHQKEVDILNFLGGGSIDGLIVSLAEETQQVEDVKHLGVFVNNNIPIVLFDRVTDKIECDKVIVDDLEGAYRATKHFLSTSCETVAMVTPIGHSSVGKLREKGYRQALEEQGIAYDDKLILRLSPKDDLELLMSFLLNYKKIDGILVLDELTAVEVQRIVKQRGYVVPDDVSIIGFTSGMLSKYVTPSLTVMSQHSSYIGEQAAQILIDRIENSPRLDKYKTKIIKTSLLVRDSTKKL</sequence>
<reference evidence="6" key="1">
    <citation type="journal article" date="2019" name="Int. J. Syst. Evol. Microbiol.">
        <title>The Global Catalogue of Microorganisms (GCM) 10K type strain sequencing project: providing services to taxonomists for standard genome sequencing and annotation.</title>
        <authorList>
            <consortium name="The Broad Institute Genomics Platform"/>
            <consortium name="The Broad Institute Genome Sequencing Center for Infectious Disease"/>
            <person name="Wu L."/>
            <person name="Ma J."/>
        </authorList>
    </citation>
    <scope>NUCLEOTIDE SEQUENCE [LARGE SCALE GENOMIC DNA]</scope>
    <source>
        <strain evidence="6">KCTC 52925</strain>
    </source>
</reference>
<evidence type="ECO:0000256" key="1">
    <source>
        <dbReference type="ARBA" id="ARBA00023015"/>
    </source>
</evidence>
<evidence type="ECO:0000256" key="2">
    <source>
        <dbReference type="ARBA" id="ARBA00023125"/>
    </source>
</evidence>
<dbReference type="GO" id="GO:0003677">
    <property type="term" value="F:DNA binding"/>
    <property type="evidence" value="ECO:0007669"/>
    <property type="project" value="UniProtKB-KW"/>
</dbReference>
<protein>
    <submittedName>
        <fullName evidence="5">LacI family DNA-binding transcriptional regulator</fullName>
    </submittedName>
</protein>
<gene>
    <name evidence="5" type="ORF">ACFSYS_11225</name>
</gene>
<keyword evidence="2 5" id="KW-0238">DNA-binding</keyword>
<dbReference type="PANTHER" id="PTHR30146">
    <property type="entry name" value="LACI-RELATED TRANSCRIPTIONAL REPRESSOR"/>
    <property type="match status" value="1"/>
</dbReference>
<dbReference type="SUPFAM" id="SSF53822">
    <property type="entry name" value="Periplasmic binding protein-like I"/>
    <property type="match status" value="1"/>
</dbReference>
<dbReference type="InterPro" id="IPR028082">
    <property type="entry name" value="Peripla_BP_I"/>
</dbReference>
<dbReference type="Pfam" id="PF13377">
    <property type="entry name" value="Peripla_BP_3"/>
    <property type="match status" value="1"/>
</dbReference>
<name>A0ABW5X5S0_9FLAO</name>
<dbReference type="SMART" id="SM00354">
    <property type="entry name" value="HTH_LACI"/>
    <property type="match status" value="1"/>
</dbReference>
<dbReference type="CDD" id="cd06267">
    <property type="entry name" value="PBP1_LacI_sugar_binding-like"/>
    <property type="match status" value="1"/>
</dbReference>
<keyword evidence="6" id="KW-1185">Reference proteome</keyword>
<dbReference type="InterPro" id="IPR010982">
    <property type="entry name" value="Lambda_DNA-bd_dom_sf"/>
</dbReference>
<feature type="domain" description="HTH lacI-type" evidence="4">
    <location>
        <begin position="4"/>
        <end position="58"/>
    </location>
</feature>
<dbReference type="EMBL" id="JBHUOJ010000026">
    <property type="protein sequence ID" value="MFD2833862.1"/>
    <property type="molecule type" value="Genomic_DNA"/>
</dbReference>
<dbReference type="SUPFAM" id="SSF47413">
    <property type="entry name" value="lambda repressor-like DNA-binding domains"/>
    <property type="match status" value="1"/>
</dbReference>
<dbReference type="Pfam" id="PF00356">
    <property type="entry name" value="LacI"/>
    <property type="match status" value="1"/>
</dbReference>
<organism evidence="5 6">
    <name type="scientific">Christiangramia antarctica</name>
    <dbReference type="NCBI Taxonomy" id="2058158"/>
    <lineage>
        <taxon>Bacteria</taxon>
        <taxon>Pseudomonadati</taxon>
        <taxon>Bacteroidota</taxon>
        <taxon>Flavobacteriia</taxon>
        <taxon>Flavobacteriales</taxon>
        <taxon>Flavobacteriaceae</taxon>
        <taxon>Christiangramia</taxon>
    </lineage>
</organism>
<dbReference type="Proteomes" id="UP001597438">
    <property type="component" value="Unassembled WGS sequence"/>
</dbReference>
<keyword evidence="3" id="KW-0804">Transcription</keyword>
<dbReference type="InterPro" id="IPR000843">
    <property type="entry name" value="HTH_LacI"/>
</dbReference>
<comment type="caution">
    <text evidence="5">The sequence shown here is derived from an EMBL/GenBank/DDBJ whole genome shotgun (WGS) entry which is preliminary data.</text>
</comment>
<keyword evidence="1" id="KW-0805">Transcription regulation</keyword>
<evidence type="ECO:0000313" key="5">
    <source>
        <dbReference type="EMBL" id="MFD2833862.1"/>
    </source>
</evidence>
<dbReference type="PANTHER" id="PTHR30146:SF109">
    <property type="entry name" value="HTH-TYPE TRANSCRIPTIONAL REGULATOR GALS"/>
    <property type="match status" value="1"/>
</dbReference>
<proteinExistence type="predicted"/>
<dbReference type="Gene3D" id="3.40.50.2300">
    <property type="match status" value="2"/>
</dbReference>
<evidence type="ECO:0000313" key="6">
    <source>
        <dbReference type="Proteomes" id="UP001597438"/>
    </source>
</evidence>
<evidence type="ECO:0000256" key="3">
    <source>
        <dbReference type="ARBA" id="ARBA00023163"/>
    </source>
</evidence>
<dbReference type="PROSITE" id="PS50932">
    <property type="entry name" value="HTH_LACI_2"/>
    <property type="match status" value="1"/>
</dbReference>
<dbReference type="CDD" id="cd01392">
    <property type="entry name" value="HTH_LacI"/>
    <property type="match status" value="1"/>
</dbReference>
<accession>A0ABW5X5S0</accession>
<dbReference type="RefSeq" id="WP_251739277.1">
    <property type="nucleotide sequence ID" value="NZ_JBHUOJ010000026.1"/>
</dbReference>
<dbReference type="Gene3D" id="1.10.260.40">
    <property type="entry name" value="lambda repressor-like DNA-binding domains"/>
    <property type="match status" value="1"/>
</dbReference>
<dbReference type="InterPro" id="IPR046335">
    <property type="entry name" value="LacI/GalR-like_sensor"/>
</dbReference>